<keyword evidence="2" id="KW-0934">Plastid</keyword>
<name>A0A813KL94_POLGL</name>
<evidence type="ECO:0000256" key="1">
    <source>
        <dbReference type="ARBA" id="ARBA00004474"/>
    </source>
</evidence>
<dbReference type="AlphaFoldDB" id="A0A813KL94"/>
<comment type="caution">
    <text evidence="6">The sequence shown here is derived from an EMBL/GenBank/DDBJ whole genome shotgun (WGS) entry which is preliminary data.</text>
</comment>
<dbReference type="InterPro" id="IPR006843">
    <property type="entry name" value="PAP/fibrillin_dom"/>
</dbReference>
<reference evidence="6" key="1">
    <citation type="submission" date="2021-02" db="EMBL/GenBank/DDBJ databases">
        <authorList>
            <person name="Dougan E. K."/>
            <person name="Rhodes N."/>
            <person name="Thang M."/>
            <person name="Chan C."/>
        </authorList>
    </citation>
    <scope>NUCLEOTIDE SEQUENCE</scope>
</reference>
<comment type="subcellular location">
    <subcellularLocation>
        <location evidence="1">Plastid</location>
    </subcellularLocation>
</comment>
<dbReference type="Pfam" id="PF07082">
    <property type="entry name" value="DUF1350"/>
    <property type="match status" value="1"/>
</dbReference>
<proteinExistence type="predicted"/>
<feature type="compositionally biased region" description="Acidic residues" evidence="4">
    <location>
        <begin position="92"/>
        <end position="102"/>
    </location>
</feature>
<feature type="region of interest" description="Disordered" evidence="4">
    <location>
        <begin position="1"/>
        <end position="49"/>
    </location>
</feature>
<organism evidence="6 7">
    <name type="scientific">Polarella glacialis</name>
    <name type="common">Dinoflagellate</name>
    <dbReference type="NCBI Taxonomy" id="89957"/>
    <lineage>
        <taxon>Eukaryota</taxon>
        <taxon>Sar</taxon>
        <taxon>Alveolata</taxon>
        <taxon>Dinophyceae</taxon>
        <taxon>Suessiales</taxon>
        <taxon>Suessiaceae</taxon>
        <taxon>Polarella</taxon>
    </lineage>
</organism>
<dbReference type="Pfam" id="PF04755">
    <property type="entry name" value="PAP_fibrillin"/>
    <property type="match status" value="1"/>
</dbReference>
<dbReference type="Proteomes" id="UP000626109">
    <property type="component" value="Unassembled WGS sequence"/>
</dbReference>
<evidence type="ECO:0000256" key="2">
    <source>
        <dbReference type="ARBA" id="ARBA00022640"/>
    </source>
</evidence>
<evidence type="ECO:0000256" key="4">
    <source>
        <dbReference type="SAM" id="MobiDB-lite"/>
    </source>
</evidence>
<feature type="compositionally biased region" description="Polar residues" evidence="4">
    <location>
        <begin position="1"/>
        <end position="13"/>
    </location>
</feature>
<dbReference type="PANTHER" id="PTHR34127:SF1">
    <property type="entry name" value="OS04G0405600 PROTEIN"/>
    <property type="match status" value="1"/>
</dbReference>
<dbReference type="SUPFAM" id="SSF53474">
    <property type="entry name" value="alpha/beta-Hydrolases"/>
    <property type="match status" value="1"/>
</dbReference>
<evidence type="ECO:0000259" key="5">
    <source>
        <dbReference type="Pfam" id="PF04755"/>
    </source>
</evidence>
<dbReference type="GO" id="GO:0009536">
    <property type="term" value="C:plastid"/>
    <property type="evidence" value="ECO:0007669"/>
    <property type="project" value="UniProtKB-SubCell"/>
</dbReference>
<keyword evidence="3" id="KW-0175">Coiled coil</keyword>
<sequence length="757" mass="81047">MAAVSISLSSRQPQAGCRLVRTPGAGPSSKLVTGRPVPRPGDTSNSASALKLGTGAVAGIAMAAARRSRWGGAVHRGMKMRMACSGGRVGETEDTAEEDNPDDAPANNFEWRDVAGCSVLLPESGGAKLLAHFTGGALASAAPRLLYRSFLEGVAEETSAIIVATPYNTSFDHDLAAAKSFEFFEKATAELQSQGMRLSALPVFGVGHSVGGVVQLLLSLTQRRSGIVLLAFSQQPAVPFPLPPPPPKQAVQLLDFLRGGISEVLDRGRVQGGLQFAGTAARTLANVLGPGTSIGSPQTSLVNFLKAAGSMEPAVQADVSQLLAQVAPLLSELADGKRSFSPSRDGLRERIRKAADAGALPPQTLLVDFGNDSLDDTAWLLSALGCKERDEEDEDELDLGWDPLDAIEAELEREMAEAENELDEFGRQVSHEEEILTHHETETLTHMQDNSETATFDSFLPPPPQDPKVEFVRLAGGHTAPLDLPWERFVSEGETDNRSTGKSQEQNSRMSQLASCVGRFLRGERGQQSPKGLSYSGTFALKAHLFRLLLGTNRGFSVTAPQRRADILSCIEQLEALTPVVIARGSETDERPRVPEALFGNWRLIWATSPDVLFLASLPLVDCGEIRQDIPKPVKGYKAGEELEVFNSVELSAQGAAILSVLPLPSLPVTVKATVRALATPTCGRRLAIRFVGSALELIDDRASGTWPKLELPSPPQVPPQLRGDEQGVNLLTTFVDEEVRVARAPLGDVYVLLRVA</sequence>
<protein>
    <recommendedName>
        <fullName evidence="5">Plastid lipid-associated protein/fibrillin conserved domain-containing protein</fullName>
    </recommendedName>
</protein>
<feature type="domain" description="Plastid lipid-associated protein/fibrillin conserved" evidence="5">
    <location>
        <begin position="541"/>
        <end position="753"/>
    </location>
</feature>
<gene>
    <name evidence="6" type="ORF">PGLA2088_LOCUS33125</name>
</gene>
<evidence type="ECO:0000313" key="7">
    <source>
        <dbReference type="Proteomes" id="UP000626109"/>
    </source>
</evidence>
<dbReference type="InterPro" id="IPR029058">
    <property type="entry name" value="AB_hydrolase_fold"/>
</dbReference>
<dbReference type="InterPro" id="IPR010765">
    <property type="entry name" value="DUF1350"/>
</dbReference>
<accession>A0A813KL94</accession>
<feature type="coiled-coil region" evidence="3">
    <location>
        <begin position="404"/>
        <end position="435"/>
    </location>
</feature>
<dbReference type="EMBL" id="CAJNNW010030764">
    <property type="protein sequence ID" value="CAE8704357.1"/>
    <property type="molecule type" value="Genomic_DNA"/>
</dbReference>
<feature type="region of interest" description="Disordered" evidence="4">
    <location>
        <begin position="85"/>
        <end position="106"/>
    </location>
</feature>
<dbReference type="PANTHER" id="PTHR34127">
    <property type="entry name" value="OS04G0405600 PROTEIN"/>
    <property type="match status" value="1"/>
</dbReference>
<evidence type="ECO:0000256" key="3">
    <source>
        <dbReference type="SAM" id="Coils"/>
    </source>
</evidence>
<evidence type="ECO:0000313" key="6">
    <source>
        <dbReference type="EMBL" id="CAE8704357.1"/>
    </source>
</evidence>